<dbReference type="EC" id="3.1.-.-" evidence="3"/>
<feature type="domain" description="SGNH hydrolase-type esterase" evidence="2">
    <location>
        <begin position="44"/>
        <end position="282"/>
    </location>
</feature>
<dbReference type="GO" id="GO:0016787">
    <property type="term" value="F:hydrolase activity"/>
    <property type="evidence" value="ECO:0007669"/>
    <property type="project" value="UniProtKB-KW"/>
</dbReference>
<evidence type="ECO:0000259" key="2">
    <source>
        <dbReference type="Pfam" id="PF13472"/>
    </source>
</evidence>
<reference evidence="4" key="1">
    <citation type="journal article" date="2019" name="Int. J. Syst. Evol. Microbiol.">
        <title>The Global Catalogue of Microorganisms (GCM) 10K type strain sequencing project: providing services to taxonomists for standard genome sequencing and annotation.</title>
        <authorList>
            <consortium name="The Broad Institute Genomics Platform"/>
            <consortium name="The Broad Institute Genome Sequencing Center for Infectious Disease"/>
            <person name="Wu L."/>
            <person name="Ma J."/>
        </authorList>
    </citation>
    <scope>NUCLEOTIDE SEQUENCE [LARGE SCALE GENOMIC DNA]</scope>
    <source>
        <strain evidence="4">CCUG 50873</strain>
    </source>
</reference>
<dbReference type="PANTHER" id="PTHR37981">
    <property type="entry name" value="LIPASE 2"/>
    <property type="match status" value="1"/>
</dbReference>
<dbReference type="InterPro" id="IPR036514">
    <property type="entry name" value="SGNH_hydro_sf"/>
</dbReference>
<dbReference type="EMBL" id="JBHTIL010000001">
    <property type="protein sequence ID" value="MFD0926542.1"/>
    <property type="molecule type" value="Genomic_DNA"/>
</dbReference>
<feature type="chain" id="PRO_5046714897" evidence="1">
    <location>
        <begin position="36"/>
        <end position="295"/>
    </location>
</feature>
<name>A0ABW3G902_9NOCA</name>
<dbReference type="InterPro" id="IPR013830">
    <property type="entry name" value="SGNH_hydro"/>
</dbReference>
<evidence type="ECO:0000313" key="3">
    <source>
        <dbReference type="EMBL" id="MFD0926542.1"/>
    </source>
</evidence>
<dbReference type="Proteomes" id="UP001597068">
    <property type="component" value="Unassembled WGS sequence"/>
</dbReference>
<evidence type="ECO:0000313" key="4">
    <source>
        <dbReference type="Proteomes" id="UP001597068"/>
    </source>
</evidence>
<dbReference type="RefSeq" id="WP_253645589.1">
    <property type="nucleotide sequence ID" value="NZ_BAAAMO010000002.1"/>
</dbReference>
<proteinExistence type="predicted"/>
<organism evidence="3 4">
    <name type="scientific">Williamsia deligens</name>
    <dbReference type="NCBI Taxonomy" id="321325"/>
    <lineage>
        <taxon>Bacteria</taxon>
        <taxon>Bacillati</taxon>
        <taxon>Actinomycetota</taxon>
        <taxon>Actinomycetes</taxon>
        <taxon>Mycobacteriales</taxon>
        <taxon>Nocardiaceae</taxon>
        <taxon>Williamsia</taxon>
    </lineage>
</organism>
<dbReference type="CDD" id="cd01823">
    <property type="entry name" value="SEST_like"/>
    <property type="match status" value="1"/>
</dbReference>
<keyword evidence="4" id="KW-1185">Reference proteome</keyword>
<dbReference type="SUPFAM" id="SSF52266">
    <property type="entry name" value="SGNH hydrolase"/>
    <property type="match status" value="1"/>
</dbReference>
<dbReference type="InterPro" id="IPR037460">
    <property type="entry name" value="SEST-like"/>
</dbReference>
<protein>
    <submittedName>
        <fullName evidence="3">SGNH/GDSL hydrolase family protein</fullName>
        <ecNumber evidence="3">3.1.-.-</ecNumber>
    </submittedName>
</protein>
<comment type="caution">
    <text evidence="3">The sequence shown here is derived from an EMBL/GenBank/DDBJ whole genome shotgun (WGS) entry which is preliminary data.</text>
</comment>
<dbReference type="PANTHER" id="PTHR37981:SF1">
    <property type="entry name" value="SGNH HYDROLASE-TYPE ESTERASE DOMAIN-CONTAINING PROTEIN"/>
    <property type="match status" value="1"/>
</dbReference>
<dbReference type="Gene3D" id="3.40.50.1110">
    <property type="entry name" value="SGNH hydrolase"/>
    <property type="match status" value="1"/>
</dbReference>
<feature type="signal peptide" evidence="1">
    <location>
        <begin position="1"/>
        <end position="35"/>
    </location>
</feature>
<accession>A0ABW3G902</accession>
<evidence type="ECO:0000256" key="1">
    <source>
        <dbReference type="SAM" id="SignalP"/>
    </source>
</evidence>
<sequence>MNAGVLRGVRGRVVMAAMIGAIVAPLMAMSAPAAADTAPVRYVALGDSRAAAPSLTSFFEGSGCARSHQGYPYRVRAALHPASFTDATCIAATTDDVVSHGQQTLLPVPKTQRPQIDALRPDTTLVTLSIGGNDIAWASLLQPCFGLTNLRDSGCRREAGLRTRQNVALTDLLPKVERVLDAIRQRSPRARVVVVGHGGYFGRTGCSPTATVGTADMAFIADFFRRFDGTLAEAARSRAATYVDIAGPAVGHDSCAPIGTRWFAGQFPSGLTPPNHPTPLGSASMGDLVLAALRH</sequence>
<keyword evidence="3" id="KW-0378">Hydrolase</keyword>
<keyword evidence="1" id="KW-0732">Signal</keyword>
<gene>
    <name evidence="3" type="ORF">ACFQ04_12430</name>
</gene>
<dbReference type="Pfam" id="PF13472">
    <property type="entry name" value="Lipase_GDSL_2"/>
    <property type="match status" value="1"/>
</dbReference>